<dbReference type="Pfam" id="PF13673">
    <property type="entry name" value="Acetyltransf_10"/>
    <property type="match status" value="1"/>
</dbReference>
<accession>A0A0P7C433</accession>
<evidence type="ECO:0000313" key="2">
    <source>
        <dbReference type="EMBL" id="KPM47934.1"/>
    </source>
</evidence>
<dbReference type="InterPro" id="IPR016181">
    <property type="entry name" value="Acyl_CoA_acyltransferase"/>
</dbReference>
<reference evidence="2 3" key="1">
    <citation type="submission" date="2015-07" db="EMBL/GenBank/DDBJ databases">
        <title>The draft genome sequence of Leadbetterella sp. JN14-9.</title>
        <authorList>
            <person name="Liu Y."/>
            <person name="Du J."/>
            <person name="Shao Z."/>
        </authorList>
    </citation>
    <scope>NUCLEOTIDE SEQUENCE [LARGE SCALE GENOMIC DNA]</scope>
    <source>
        <strain evidence="2 3">JN14-9</strain>
    </source>
</reference>
<evidence type="ECO:0000313" key="3">
    <source>
        <dbReference type="Proteomes" id="UP000050454"/>
    </source>
</evidence>
<dbReference type="AlphaFoldDB" id="A0A0P7C433"/>
<name>A0A0P7C433_9BACT</name>
<dbReference type="Proteomes" id="UP000050454">
    <property type="component" value="Unassembled WGS sequence"/>
</dbReference>
<comment type="caution">
    <text evidence="2">The sequence shown here is derived from an EMBL/GenBank/DDBJ whole genome shotgun (WGS) entry which is preliminary data.</text>
</comment>
<dbReference type="Gene3D" id="3.40.630.30">
    <property type="match status" value="1"/>
</dbReference>
<dbReference type="InterPro" id="IPR000182">
    <property type="entry name" value="GNAT_dom"/>
</dbReference>
<feature type="domain" description="N-acetyltransferase" evidence="1">
    <location>
        <begin position="1"/>
        <end position="137"/>
    </location>
</feature>
<sequence length="137" mass="15744">MINTEIREIAAEETWPVRHKVMWPDKPFEYVKVDNDANGRHFGLFVNGRLASIISLFADEGDAQFRKLATEIECQGKGYASQLIEHVILVAQQQQAKRIWCNARANKTSFYEKFGLQKTNVTFSKGGINFVIMERTF</sequence>
<dbReference type="OrthoDB" id="1178186at2"/>
<proteinExistence type="predicted"/>
<dbReference type="PROSITE" id="PS51186">
    <property type="entry name" value="GNAT"/>
    <property type="match status" value="1"/>
</dbReference>
<gene>
    <name evidence="2" type="ORF">AFM12_11955</name>
</gene>
<keyword evidence="2" id="KW-0808">Transferase</keyword>
<keyword evidence="3" id="KW-1185">Reference proteome</keyword>
<dbReference type="RefSeq" id="WP_055148507.1">
    <property type="nucleotide sequence ID" value="NZ_JXSZ01000009.1"/>
</dbReference>
<dbReference type="CDD" id="cd04301">
    <property type="entry name" value="NAT_SF"/>
    <property type="match status" value="1"/>
</dbReference>
<dbReference type="GO" id="GO:0016747">
    <property type="term" value="F:acyltransferase activity, transferring groups other than amino-acyl groups"/>
    <property type="evidence" value="ECO:0007669"/>
    <property type="project" value="InterPro"/>
</dbReference>
<organism evidence="2 3">
    <name type="scientific">Jiulongibacter sediminis</name>
    <dbReference type="NCBI Taxonomy" id="1605367"/>
    <lineage>
        <taxon>Bacteria</taxon>
        <taxon>Pseudomonadati</taxon>
        <taxon>Bacteroidota</taxon>
        <taxon>Cytophagia</taxon>
        <taxon>Cytophagales</taxon>
        <taxon>Leadbetterellaceae</taxon>
        <taxon>Jiulongibacter</taxon>
    </lineage>
</organism>
<evidence type="ECO:0000259" key="1">
    <source>
        <dbReference type="PROSITE" id="PS51186"/>
    </source>
</evidence>
<dbReference type="EMBL" id="LGTQ01000009">
    <property type="protein sequence ID" value="KPM47934.1"/>
    <property type="molecule type" value="Genomic_DNA"/>
</dbReference>
<dbReference type="STRING" id="1605367.AFM12_11955"/>
<dbReference type="SUPFAM" id="SSF55729">
    <property type="entry name" value="Acyl-CoA N-acyltransferases (Nat)"/>
    <property type="match status" value="1"/>
</dbReference>
<protein>
    <submittedName>
        <fullName evidence="2">GNAT family acetyltransferase</fullName>
    </submittedName>
</protein>